<evidence type="ECO:0000256" key="1">
    <source>
        <dbReference type="SAM" id="Coils"/>
    </source>
</evidence>
<dbReference type="EMBL" id="MT418680">
    <property type="protein sequence ID" value="QKF93796.1"/>
    <property type="molecule type" value="Genomic_DNA"/>
</dbReference>
<name>A0A7D3V7E3_9VIRU</name>
<proteinExistence type="predicted"/>
<keyword evidence="4" id="KW-1185">Reference proteome</keyword>
<evidence type="ECO:0000256" key="2">
    <source>
        <dbReference type="SAM" id="Phobius"/>
    </source>
</evidence>
<evidence type="ECO:0000313" key="4">
    <source>
        <dbReference type="Proteomes" id="UP001162001"/>
    </source>
</evidence>
<sequence length="94" mass="11417">MKYNILWLYLLGIFIVSIVVLAIYLNNEKSHEEELKRIQIIEDKIKKRKEELENIRKKSQPCKYKDLNDPRSCYFKSDYACAWNEEAERCDNRK</sequence>
<evidence type="ECO:0000313" key="3">
    <source>
        <dbReference type="EMBL" id="QKF93796.1"/>
    </source>
</evidence>
<feature type="transmembrane region" description="Helical" evidence="2">
    <location>
        <begin position="6"/>
        <end position="27"/>
    </location>
</feature>
<keyword evidence="2" id="KW-1133">Transmembrane helix</keyword>
<keyword evidence="2" id="KW-0812">Transmembrane</keyword>
<protein>
    <submittedName>
        <fullName evidence="3">Uncharacterized protein</fullName>
    </submittedName>
</protein>
<organism evidence="3 4">
    <name type="scientific">Fadolivirus FV1/VV64</name>
    <dbReference type="NCBI Taxonomy" id="3070911"/>
    <lineage>
        <taxon>Viruses</taxon>
        <taxon>Varidnaviria</taxon>
        <taxon>Bamfordvirae</taxon>
        <taxon>Nucleocytoviricota</taxon>
        <taxon>Megaviricetes</taxon>
        <taxon>Imitervirales</taxon>
        <taxon>Mimiviridae</taxon>
        <taxon>Klosneuvirinae</taxon>
        <taxon>Fadolivirus</taxon>
        <taxon>Fadolivirus algeromassiliense</taxon>
    </lineage>
</organism>
<reference evidence="3 4" key="1">
    <citation type="submission" date="2020-04" db="EMBL/GenBank/DDBJ databases">
        <title>Advantages and limits of metagenomic assembly and binning of a giant virus.</title>
        <authorList>
            <person name="Schulz F."/>
            <person name="Andreani J."/>
            <person name="Francis R."/>
            <person name="Boudjemaa H."/>
            <person name="Bou Khalil J.Y."/>
            <person name="Lee J."/>
            <person name="La Scola B."/>
            <person name="Woyke T."/>
        </authorList>
    </citation>
    <scope>NUCLEOTIDE SEQUENCE [LARGE SCALE GENOMIC DNA]</scope>
    <source>
        <strain evidence="3 4">FV1/VV64</strain>
    </source>
</reference>
<gene>
    <name evidence="3" type="ORF">Fadolivirus_1_338</name>
</gene>
<keyword evidence="1" id="KW-0175">Coiled coil</keyword>
<dbReference type="Proteomes" id="UP001162001">
    <property type="component" value="Segment"/>
</dbReference>
<accession>A0A7D3V7E3</accession>
<feature type="coiled-coil region" evidence="1">
    <location>
        <begin position="31"/>
        <end position="58"/>
    </location>
</feature>
<keyword evidence="2" id="KW-0472">Membrane</keyword>